<dbReference type="EMBL" id="FNEE01000011">
    <property type="protein sequence ID" value="SDK07249.1"/>
    <property type="molecule type" value="Genomic_DNA"/>
</dbReference>
<accession>A0A1G8YWL9</accession>
<keyword evidence="1" id="KW-0812">Transmembrane</keyword>
<keyword evidence="3" id="KW-1185">Reference proteome</keyword>
<feature type="transmembrane region" description="Helical" evidence="1">
    <location>
        <begin position="105"/>
        <end position="128"/>
    </location>
</feature>
<keyword evidence="1" id="KW-1133">Transmembrane helix</keyword>
<gene>
    <name evidence="2" type="ORF">SAMN05428953_111105</name>
</gene>
<dbReference type="AlphaFoldDB" id="A0A1G8YWL9"/>
<sequence>MNSILENLVSTERATKGSRLDEHDPKEELIETIFRNGTITAVGILLAFSLGFLTHWAANPLPWQLYDLFAVVPILLGIALQMRALSMLLDMSSLRRPIYERANRIFMVGLIQTACGVGMAILVDLFGISVGGTLPGA</sequence>
<evidence type="ECO:0008006" key="4">
    <source>
        <dbReference type="Google" id="ProtNLM"/>
    </source>
</evidence>
<name>A0A1G8YWL9_9HYPH</name>
<feature type="transmembrane region" description="Helical" evidence="1">
    <location>
        <begin position="39"/>
        <end position="58"/>
    </location>
</feature>
<evidence type="ECO:0000313" key="2">
    <source>
        <dbReference type="EMBL" id="SDK07249.1"/>
    </source>
</evidence>
<evidence type="ECO:0000313" key="3">
    <source>
        <dbReference type="Proteomes" id="UP000198894"/>
    </source>
</evidence>
<organism evidence="2 3">
    <name type="scientific">Mesorhizobium muleiense</name>
    <dbReference type="NCBI Taxonomy" id="1004279"/>
    <lineage>
        <taxon>Bacteria</taxon>
        <taxon>Pseudomonadati</taxon>
        <taxon>Pseudomonadota</taxon>
        <taxon>Alphaproteobacteria</taxon>
        <taxon>Hyphomicrobiales</taxon>
        <taxon>Phyllobacteriaceae</taxon>
        <taxon>Mesorhizobium</taxon>
    </lineage>
</organism>
<reference evidence="3" key="1">
    <citation type="submission" date="2016-10" db="EMBL/GenBank/DDBJ databases">
        <authorList>
            <person name="Varghese N."/>
            <person name="Submissions S."/>
        </authorList>
    </citation>
    <scope>NUCLEOTIDE SEQUENCE [LARGE SCALE GENOMIC DNA]</scope>
    <source>
        <strain evidence="3">CGMCC 1.11022</strain>
    </source>
</reference>
<evidence type="ECO:0000256" key="1">
    <source>
        <dbReference type="SAM" id="Phobius"/>
    </source>
</evidence>
<feature type="transmembrane region" description="Helical" evidence="1">
    <location>
        <begin position="64"/>
        <end position="85"/>
    </location>
</feature>
<proteinExistence type="predicted"/>
<keyword evidence="1" id="KW-0472">Membrane</keyword>
<protein>
    <recommendedName>
        <fullName evidence="4">Transmemrbane protein</fullName>
    </recommendedName>
</protein>
<dbReference type="Proteomes" id="UP000198894">
    <property type="component" value="Unassembled WGS sequence"/>
</dbReference>